<name>A0AAV9XSB0_9CRYT</name>
<reference evidence="1 2" key="1">
    <citation type="submission" date="2023-10" db="EMBL/GenBank/DDBJ databases">
        <title>Comparative genomics analysis reveals potential genetic determinants of host preference in Cryptosporidium xiaoi.</title>
        <authorList>
            <person name="Xiao L."/>
            <person name="Li J."/>
        </authorList>
    </citation>
    <scope>NUCLEOTIDE SEQUENCE [LARGE SCALE GENOMIC DNA]</scope>
    <source>
        <strain evidence="1 2">52996</strain>
    </source>
</reference>
<dbReference type="EMBL" id="JAWDEY010000037">
    <property type="protein sequence ID" value="KAK6587576.1"/>
    <property type="molecule type" value="Genomic_DNA"/>
</dbReference>
<comment type="caution">
    <text evidence="1">The sequence shown here is derived from an EMBL/GenBank/DDBJ whole genome shotgun (WGS) entry which is preliminary data.</text>
</comment>
<evidence type="ECO:0000313" key="2">
    <source>
        <dbReference type="Proteomes" id="UP001311799"/>
    </source>
</evidence>
<proteinExistence type="predicted"/>
<keyword evidence="2" id="KW-1185">Reference proteome</keyword>
<evidence type="ECO:0000313" key="1">
    <source>
        <dbReference type="EMBL" id="KAK6587576.1"/>
    </source>
</evidence>
<protein>
    <submittedName>
        <fullName evidence="1">Uncharacterized protein</fullName>
    </submittedName>
</protein>
<sequence>MNTSIRSGLGMGYVYSDSNFSINNRHQMELLLSESDLDEWEKDIVNVNPETYLRICDINKYMDADDAIEISKVDSIQYYHKEAIDTQLNIIEKLINLNGIS</sequence>
<dbReference type="Proteomes" id="UP001311799">
    <property type="component" value="Unassembled WGS sequence"/>
</dbReference>
<dbReference type="AlphaFoldDB" id="A0AAV9XSB0"/>
<organism evidence="1 2">
    <name type="scientific">Cryptosporidium xiaoi</name>
    <dbReference type="NCBI Taxonomy" id="659607"/>
    <lineage>
        <taxon>Eukaryota</taxon>
        <taxon>Sar</taxon>
        <taxon>Alveolata</taxon>
        <taxon>Apicomplexa</taxon>
        <taxon>Conoidasida</taxon>
        <taxon>Coccidia</taxon>
        <taxon>Eucoccidiorida</taxon>
        <taxon>Eimeriorina</taxon>
        <taxon>Cryptosporidiidae</taxon>
        <taxon>Cryptosporidium</taxon>
    </lineage>
</organism>
<accession>A0AAV9XSB0</accession>
<gene>
    <name evidence="1" type="ORF">RS030_91530</name>
</gene>